<dbReference type="EMBL" id="BIXY01000018">
    <property type="protein sequence ID" value="GCF08042.1"/>
    <property type="molecule type" value="Genomic_DNA"/>
</dbReference>
<gene>
    <name evidence="1" type="ORF">KDI_16060</name>
</gene>
<dbReference type="Proteomes" id="UP000322530">
    <property type="component" value="Unassembled WGS sequence"/>
</dbReference>
<proteinExistence type="predicted"/>
<accession>A0A5A5T9F3</accession>
<sequence>MGTENRDGGNRYQSNYGMGLEAKEQTFTLSVGQINSRELVGLFRNVPRYRGQDIREYLCGVLSFYGCEPSK</sequence>
<name>A0A5A5T9F3_9CHLR</name>
<evidence type="ECO:0000313" key="2">
    <source>
        <dbReference type="Proteomes" id="UP000322530"/>
    </source>
</evidence>
<protein>
    <submittedName>
        <fullName evidence="1">Uncharacterized protein</fullName>
    </submittedName>
</protein>
<reference evidence="1 2" key="1">
    <citation type="submission" date="2019-01" db="EMBL/GenBank/DDBJ databases">
        <title>Draft genome sequence of Dictyobacter sp. Uno17.</title>
        <authorList>
            <person name="Wang C.M."/>
            <person name="Zheng Y."/>
            <person name="Sakai Y."/>
            <person name="Abe K."/>
            <person name="Yokota A."/>
            <person name="Yabe S."/>
        </authorList>
    </citation>
    <scope>NUCLEOTIDE SEQUENCE [LARGE SCALE GENOMIC DNA]</scope>
    <source>
        <strain evidence="1 2">Uno17</strain>
    </source>
</reference>
<dbReference type="AlphaFoldDB" id="A0A5A5T9F3"/>
<keyword evidence="2" id="KW-1185">Reference proteome</keyword>
<organism evidence="1 2">
    <name type="scientific">Dictyobacter arantiisoli</name>
    <dbReference type="NCBI Taxonomy" id="2014874"/>
    <lineage>
        <taxon>Bacteria</taxon>
        <taxon>Bacillati</taxon>
        <taxon>Chloroflexota</taxon>
        <taxon>Ktedonobacteria</taxon>
        <taxon>Ktedonobacterales</taxon>
        <taxon>Dictyobacteraceae</taxon>
        <taxon>Dictyobacter</taxon>
    </lineage>
</organism>
<comment type="caution">
    <text evidence="1">The sequence shown here is derived from an EMBL/GenBank/DDBJ whole genome shotgun (WGS) entry which is preliminary data.</text>
</comment>
<evidence type="ECO:0000313" key="1">
    <source>
        <dbReference type="EMBL" id="GCF08042.1"/>
    </source>
</evidence>